<keyword evidence="5" id="KW-1185">Reference proteome</keyword>
<dbReference type="InterPro" id="IPR050914">
    <property type="entry name" value="snRNP_SmB/NAA38-like"/>
</dbReference>
<dbReference type="InterPro" id="IPR034110">
    <property type="entry name" value="LSMD1_Sm"/>
</dbReference>
<dbReference type="AlphaFoldDB" id="A0AAW1LIZ2"/>
<evidence type="ECO:0000256" key="1">
    <source>
        <dbReference type="ARBA" id="ARBA00006850"/>
    </source>
</evidence>
<accession>A0AAW1LIZ2</accession>
<sequence length="172" mass="18955">MEEKNAEGPGNKLLSDTQPTLEDKSVGKISTSTTTTSLYTEDEQDPPEVVPERKILEKPKNMSPGAVKLRSWLNQLLRITMTDGRVLIGMFFCTDRDANIILGACSEYLPEEVDTDGVATKEVEEPRILGLVMVPGKHIVNISVDQSEDAPKNWNSMGQPLNPAVVTQDDIM</sequence>
<dbReference type="GO" id="GO:0003723">
    <property type="term" value="F:RNA binding"/>
    <property type="evidence" value="ECO:0007669"/>
    <property type="project" value="InterPro"/>
</dbReference>
<dbReference type="InterPro" id="IPR010920">
    <property type="entry name" value="LSM_dom_sf"/>
</dbReference>
<evidence type="ECO:0000259" key="3">
    <source>
        <dbReference type="PROSITE" id="PS52002"/>
    </source>
</evidence>
<protein>
    <submittedName>
        <fullName evidence="4">LSM domain</fullName>
    </submittedName>
</protein>
<dbReference type="Pfam" id="PF01423">
    <property type="entry name" value="LSM"/>
    <property type="match status" value="1"/>
</dbReference>
<dbReference type="PANTHER" id="PTHR10701:SF5">
    <property type="entry name" value="N-ALPHA-ACETYLTRANSFERASE 38, NATC AUXILIARY SUBUNIT"/>
    <property type="match status" value="1"/>
</dbReference>
<reference evidence="4 5" key="1">
    <citation type="journal article" date="2024" name="BMC Genomics">
        <title>De novo assembly and annotation of Popillia japonica's genome with initial clues to its potential as an invasive pest.</title>
        <authorList>
            <person name="Cucini C."/>
            <person name="Boschi S."/>
            <person name="Funari R."/>
            <person name="Cardaioli E."/>
            <person name="Iannotti N."/>
            <person name="Marturano G."/>
            <person name="Paoli F."/>
            <person name="Bruttini M."/>
            <person name="Carapelli A."/>
            <person name="Frati F."/>
            <person name="Nardi F."/>
        </authorList>
    </citation>
    <scope>NUCLEOTIDE SEQUENCE [LARGE SCALE GENOMIC DNA]</scope>
    <source>
        <strain evidence="4">DMR45628</strain>
    </source>
</reference>
<name>A0AAW1LIZ2_POPJA</name>
<evidence type="ECO:0000313" key="4">
    <source>
        <dbReference type="EMBL" id="KAK9736444.1"/>
    </source>
</evidence>
<evidence type="ECO:0000256" key="2">
    <source>
        <dbReference type="SAM" id="MobiDB-lite"/>
    </source>
</evidence>
<dbReference type="Proteomes" id="UP001458880">
    <property type="component" value="Unassembled WGS sequence"/>
</dbReference>
<comment type="caution">
    <text evidence="4">The sequence shown here is derived from an EMBL/GenBank/DDBJ whole genome shotgun (WGS) entry which is preliminary data.</text>
</comment>
<evidence type="ECO:0000313" key="5">
    <source>
        <dbReference type="Proteomes" id="UP001458880"/>
    </source>
</evidence>
<dbReference type="SUPFAM" id="SSF50182">
    <property type="entry name" value="Sm-like ribonucleoproteins"/>
    <property type="match status" value="1"/>
</dbReference>
<dbReference type="InterPro" id="IPR001163">
    <property type="entry name" value="Sm_dom_euk/arc"/>
</dbReference>
<dbReference type="InterPro" id="IPR047575">
    <property type="entry name" value="Sm"/>
</dbReference>
<comment type="similarity">
    <text evidence="1">Belongs to the snRNP Sm proteins family.</text>
</comment>
<organism evidence="4 5">
    <name type="scientific">Popillia japonica</name>
    <name type="common">Japanese beetle</name>
    <dbReference type="NCBI Taxonomy" id="7064"/>
    <lineage>
        <taxon>Eukaryota</taxon>
        <taxon>Metazoa</taxon>
        <taxon>Ecdysozoa</taxon>
        <taxon>Arthropoda</taxon>
        <taxon>Hexapoda</taxon>
        <taxon>Insecta</taxon>
        <taxon>Pterygota</taxon>
        <taxon>Neoptera</taxon>
        <taxon>Endopterygota</taxon>
        <taxon>Coleoptera</taxon>
        <taxon>Polyphaga</taxon>
        <taxon>Scarabaeiformia</taxon>
        <taxon>Scarabaeidae</taxon>
        <taxon>Rutelinae</taxon>
        <taxon>Popillia</taxon>
    </lineage>
</organism>
<gene>
    <name evidence="4" type="ORF">QE152_g12433</name>
</gene>
<proteinExistence type="inferred from homology"/>
<dbReference type="GO" id="GO:0031417">
    <property type="term" value="C:NatC complex"/>
    <property type="evidence" value="ECO:0007669"/>
    <property type="project" value="InterPro"/>
</dbReference>
<feature type="region of interest" description="Disordered" evidence="2">
    <location>
        <begin position="1"/>
        <end position="49"/>
    </location>
</feature>
<dbReference type="PROSITE" id="PS52002">
    <property type="entry name" value="SM"/>
    <property type="match status" value="1"/>
</dbReference>
<dbReference type="SMART" id="SM00651">
    <property type="entry name" value="Sm"/>
    <property type="match status" value="1"/>
</dbReference>
<dbReference type="EMBL" id="JASPKY010000113">
    <property type="protein sequence ID" value="KAK9736444.1"/>
    <property type="molecule type" value="Genomic_DNA"/>
</dbReference>
<dbReference type="CDD" id="cd06168">
    <property type="entry name" value="LSMD1"/>
    <property type="match status" value="1"/>
</dbReference>
<feature type="domain" description="Sm" evidence="3">
    <location>
        <begin position="64"/>
        <end position="148"/>
    </location>
</feature>
<dbReference type="Gene3D" id="2.30.30.100">
    <property type="match status" value="1"/>
</dbReference>
<dbReference type="PANTHER" id="PTHR10701">
    <property type="entry name" value="SMALL NUCLEAR RIBONUCLEOPROTEIN-ASSOCIATED PROTEIN B AND N"/>
    <property type="match status" value="1"/>
</dbReference>